<dbReference type="Proteomes" id="UP000193925">
    <property type="component" value="Chromosome AFERRI"/>
</dbReference>
<evidence type="ECO:0000256" key="1">
    <source>
        <dbReference type="SAM" id="MobiDB-lite"/>
    </source>
</evidence>
<sequence length="73" mass="8003">MGGRPLVSAAARGAQNRKIATNESKGRSHHPMEGKYFTVEGPKSVSGTGMEASMGTPRRIGYIRLKLFLRMLR</sequence>
<evidence type="ECO:0000313" key="4">
    <source>
        <dbReference type="Proteomes" id="UP000193925"/>
    </source>
</evidence>
<feature type="region of interest" description="Disordered" evidence="1">
    <location>
        <begin position="1"/>
        <end position="53"/>
    </location>
</feature>
<dbReference type="AlphaFoldDB" id="A0A060UTG9"/>
<organism evidence="2">
    <name type="scientific">Acidithiobacillus ferrivorans</name>
    <dbReference type="NCBI Taxonomy" id="160808"/>
    <lineage>
        <taxon>Bacteria</taxon>
        <taxon>Pseudomonadati</taxon>
        <taxon>Pseudomonadota</taxon>
        <taxon>Acidithiobacillia</taxon>
        <taxon>Acidithiobacillales</taxon>
        <taxon>Acidithiobacillaceae</taxon>
        <taxon>Acidithiobacillus</taxon>
    </lineage>
</organism>
<gene>
    <name evidence="3" type="ORF">AFERRI_20244</name>
    <name evidence="2" type="ORF">AFERRI_600133</name>
</gene>
<accession>A0A060UTG9</accession>
<reference evidence="2" key="1">
    <citation type="submission" date="2014-03" db="EMBL/GenBank/DDBJ databases">
        <authorList>
            <person name="Genoscope - CEA"/>
        </authorList>
    </citation>
    <scope>NUCLEOTIDE SEQUENCE [LARGE SCALE GENOMIC DNA]</scope>
    <source>
        <strain evidence="2">CF27</strain>
    </source>
</reference>
<reference evidence="3 4" key="3">
    <citation type="submission" date="2017-03" db="EMBL/GenBank/DDBJ databases">
        <authorList>
            <person name="Regsiter A."/>
            <person name="William W."/>
        </authorList>
    </citation>
    <scope>NUCLEOTIDE SEQUENCE [LARGE SCALE GENOMIC DNA]</scope>
    <source>
        <strain evidence="3">PRJEB5721</strain>
    </source>
</reference>
<reference evidence="2" key="2">
    <citation type="submission" date="2014-07" db="EMBL/GenBank/DDBJ databases">
        <title>Initial genome analysis of the psychrotolerant acidophile Acidithiobacillus ferrivorans CF27: insights into iron and sulfur oxidation pathways and into biofilm formation.</title>
        <authorList>
            <person name="Talla E."/>
            <person name="Hedrich S."/>
            <person name="Mangenot S."/>
            <person name="Ji B."/>
            <person name="Johnson D.B."/>
            <person name="Barbe V."/>
            <person name="Bonnefoy V."/>
        </authorList>
    </citation>
    <scope>NUCLEOTIDE SEQUENCE [LARGE SCALE GENOMIC DNA]</scope>
    <source>
        <strain evidence="2">CF27</strain>
    </source>
</reference>
<proteinExistence type="predicted"/>
<evidence type="ECO:0000313" key="3">
    <source>
        <dbReference type="EMBL" id="SMH65462.1"/>
    </source>
</evidence>
<feature type="compositionally biased region" description="Basic and acidic residues" evidence="1">
    <location>
        <begin position="24"/>
        <end position="33"/>
    </location>
</feature>
<dbReference type="EMBL" id="LT841305">
    <property type="protein sequence ID" value="SMH65462.1"/>
    <property type="molecule type" value="Genomic_DNA"/>
</dbReference>
<name>A0A060UTG9_9PROT</name>
<dbReference type="EMBL" id="CCCS020000057">
    <property type="protein sequence ID" value="CDQ11907.1"/>
    <property type="molecule type" value="Genomic_DNA"/>
</dbReference>
<protein>
    <submittedName>
        <fullName evidence="2">Uncharacterized protein</fullName>
    </submittedName>
</protein>
<keyword evidence="4" id="KW-1185">Reference proteome</keyword>
<evidence type="ECO:0000313" key="2">
    <source>
        <dbReference type="EMBL" id="CDQ11907.1"/>
    </source>
</evidence>